<dbReference type="SUPFAM" id="SSF48452">
    <property type="entry name" value="TPR-like"/>
    <property type="match status" value="1"/>
</dbReference>
<organism evidence="2 3">
    <name type="scientific">Treponema berlinense</name>
    <dbReference type="NCBI Taxonomy" id="225004"/>
    <lineage>
        <taxon>Bacteria</taxon>
        <taxon>Pseudomonadati</taxon>
        <taxon>Spirochaetota</taxon>
        <taxon>Spirochaetia</taxon>
        <taxon>Spirochaetales</taxon>
        <taxon>Treponemataceae</taxon>
        <taxon>Treponema</taxon>
    </lineage>
</organism>
<evidence type="ECO:0000313" key="2">
    <source>
        <dbReference type="EMBL" id="SJZ52499.1"/>
    </source>
</evidence>
<protein>
    <submittedName>
        <fullName evidence="2">Tetratricopeptide repeat-containing protein</fullName>
    </submittedName>
</protein>
<dbReference type="Gene3D" id="1.25.40.10">
    <property type="entry name" value="Tetratricopeptide repeat domain"/>
    <property type="match status" value="1"/>
</dbReference>
<dbReference type="InterPro" id="IPR019734">
    <property type="entry name" value="TPR_rpt"/>
</dbReference>
<dbReference type="PROSITE" id="PS51257">
    <property type="entry name" value="PROKAR_LIPOPROTEIN"/>
    <property type="match status" value="1"/>
</dbReference>
<dbReference type="Pfam" id="PF14559">
    <property type="entry name" value="TPR_19"/>
    <property type="match status" value="1"/>
</dbReference>
<dbReference type="InterPro" id="IPR011990">
    <property type="entry name" value="TPR-like_helical_dom_sf"/>
</dbReference>
<evidence type="ECO:0000313" key="3">
    <source>
        <dbReference type="Proteomes" id="UP000190395"/>
    </source>
</evidence>
<feature type="repeat" description="TPR" evidence="1">
    <location>
        <begin position="201"/>
        <end position="234"/>
    </location>
</feature>
<dbReference type="EMBL" id="FUXC01000002">
    <property type="protein sequence ID" value="SJZ52499.1"/>
    <property type="molecule type" value="Genomic_DNA"/>
</dbReference>
<gene>
    <name evidence="2" type="ORF">SAMN02745152_00477</name>
</gene>
<accession>A0A1T4LCN3</accession>
<name>A0A1T4LCN3_9SPIR</name>
<sequence>MIKIVLKKSSQKNLRNSISAFFLAAFLLCGCSGKSSKTIIRLQKMEENVGSPTTEAELKDAIKKYQDRVTDIQLANSQIGIWYKMLATRYLDAKMYGEALKTFQTAIQYYPANQNLFYYVGVCAGYMAKASLDFNASGGTSAEKFNYLKLAESAYLRAIELEPRYVRSLYGLGVLYVFELDQCEKAIPYLETALSVETKNTDIMFVLARAYYVEGQYDNAVSLYDKIISVTKSEQKKKSAEANKKIALDAYYAN</sequence>
<dbReference type="GeneID" id="303366747"/>
<proteinExistence type="predicted"/>
<keyword evidence="3" id="KW-1185">Reference proteome</keyword>
<dbReference type="STRING" id="225004.SAMN02745152_00477"/>
<dbReference type="OrthoDB" id="362878at2"/>
<dbReference type="AlphaFoldDB" id="A0A1T4LCN3"/>
<dbReference type="PANTHER" id="PTHR12558">
    <property type="entry name" value="CELL DIVISION CYCLE 16,23,27"/>
    <property type="match status" value="1"/>
</dbReference>
<feature type="repeat" description="TPR" evidence="1">
    <location>
        <begin position="80"/>
        <end position="113"/>
    </location>
</feature>
<keyword evidence="1" id="KW-0802">TPR repeat</keyword>
<dbReference type="PROSITE" id="PS50005">
    <property type="entry name" value="TPR"/>
    <property type="match status" value="2"/>
</dbReference>
<dbReference type="PANTHER" id="PTHR12558:SF13">
    <property type="entry name" value="CELL DIVISION CYCLE PROTEIN 27 HOMOLOG"/>
    <property type="match status" value="1"/>
</dbReference>
<dbReference type="Proteomes" id="UP000190395">
    <property type="component" value="Unassembled WGS sequence"/>
</dbReference>
<dbReference type="RefSeq" id="WP_143592585.1">
    <property type="nucleotide sequence ID" value="NZ_FUXC01000002.1"/>
</dbReference>
<evidence type="ECO:0000256" key="1">
    <source>
        <dbReference type="PROSITE-ProRule" id="PRU00339"/>
    </source>
</evidence>
<reference evidence="2 3" key="1">
    <citation type="submission" date="2017-02" db="EMBL/GenBank/DDBJ databases">
        <authorList>
            <person name="Peterson S.W."/>
        </authorList>
    </citation>
    <scope>NUCLEOTIDE SEQUENCE [LARGE SCALE GENOMIC DNA]</scope>
    <source>
        <strain evidence="2 3">ATCC BAA-909</strain>
    </source>
</reference>
<dbReference type="SMART" id="SM00028">
    <property type="entry name" value="TPR"/>
    <property type="match status" value="3"/>
</dbReference>